<feature type="compositionally biased region" description="Polar residues" evidence="1">
    <location>
        <begin position="391"/>
        <end position="409"/>
    </location>
</feature>
<dbReference type="AlphaFoldDB" id="Q0CDD6"/>
<dbReference type="InterPro" id="IPR008030">
    <property type="entry name" value="NmrA-like"/>
</dbReference>
<reference evidence="4" key="1">
    <citation type="submission" date="2005-09" db="EMBL/GenBank/DDBJ databases">
        <title>Annotation of the Aspergillus terreus NIH2624 genome.</title>
        <authorList>
            <person name="Birren B.W."/>
            <person name="Lander E.S."/>
            <person name="Galagan J.E."/>
            <person name="Nusbaum C."/>
            <person name="Devon K."/>
            <person name="Henn M."/>
            <person name="Ma L.-J."/>
            <person name="Jaffe D.B."/>
            <person name="Butler J."/>
            <person name="Alvarez P."/>
            <person name="Gnerre S."/>
            <person name="Grabherr M."/>
            <person name="Kleber M."/>
            <person name="Mauceli E.W."/>
            <person name="Brockman W."/>
            <person name="Rounsley S."/>
            <person name="Young S.K."/>
            <person name="LaButti K."/>
            <person name="Pushparaj V."/>
            <person name="DeCaprio D."/>
            <person name="Crawford M."/>
            <person name="Koehrsen M."/>
            <person name="Engels R."/>
            <person name="Montgomery P."/>
            <person name="Pearson M."/>
            <person name="Howarth C."/>
            <person name="Larson L."/>
            <person name="Luoma S."/>
            <person name="White J."/>
            <person name="Alvarado L."/>
            <person name="Kodira C.D."/>
            <person name="Zeng Q."/>
            <person name="Oleary S."/>
            <person name="Yandava C."/>
            <person name="Denning D.W."/>
            <person name="Nierman W.C."/>
            <person name="Milne T."/>
            <person name="Madden K."/>
        </authorList>
    </citation>
    <scope>NUCLEOTIDE SEQUENCE [LARGE SCALE GENOMIC DNA]</scope>
    <source>
        <strain evidence="4">NIH 2624 / FGSC A1156</strain>
    </source>
</reference>
<dbReference type="Pfam" id="PF05368">
    <property type="entry name" value="NmrA"/>
    <property type="match status" value="1"/>
</dbReference>
<dbReference type="GO" id="GO:0005737">
    <property type="term" value="C:cytoplasm"/>
    <property type="evidence" value="ECO:0007669"/>
    <property type="project" value="TreeGrafter"/>
</dbReference>
<dbReference type="GO" id="GO:0004029">
    <property type="term" value="F:aldehyde dehydrogenase (NAD+) activity"/>
    <property type="evidence" value="ECO:0007669"/>
    <property type="project" value="TreeGrafter"/>
</dbReference>
<protein>
    <recommendedName>
        <fullName evidence="2">NmrA-like domain-containing protein</fullName>
    </recommendedName>
</protein>
<dbReference type="Proteomes" id="UP000007963">
    <property type="component" value="Unassembled WGS sequence"/>
</dbReference>
<gene>
    <name evidence="3" type="ORF">ATEG_08298</name>
</gene>
<feature type="domain" description="NmrA-like" evidence="2">
    <location>
        <begin position="3"/>
        <end position="78"/>
    </location>
</feature>
<dbReference type="OrthoDB" id="2130169at2759"/>
<evidence type="ECO:0000259" key="2">
    <source>
        <dbReference type="Pfam" id="PF05368"/>
    </source>
</evidence>
<accession>Q0CDD6</accession>
<evidence type="ECO:0000256" key="1">
    <source>
        <dbReference type="SAM" id="MobiDB-lite"/>
    </source>
</evidence>
<dbReference type="Gene3D" id="3.40.50.720">
    <property type="entry name" value="NAD(P)-binding Rossmann-like Domain"/>
    <property type="match status" value="1"/>
</dbReference>
<organism evidence="3 4">
    <name type="scientific">Aspergillus terreus (strain NIH 2624 / FGSC A1156)</name>
    <dbReference type="NCBI Taxonomy" id="341663"/>
    <lineage>
        <taxon>Eukaryota</taxon>
        <taxon>Fungi</taxon>
        <taxon>Dikarya</taxon>
        <taxon>Ascomycota</taxon>
        <taxon>Pezizomycotina</taxon>
        <taxon>Eurotiomycetes</taxon>
        <taxon>Eurotiomycetidae</taxon>
        <taxon>Eurotiales</taxon>
        <taxon>Aspergillaceae</taxon>
        <taxon>Aspergillus</taxon>
        <taxon>Aspergillus subgen. Circumdati</taxon>
    </lineage>
</organism>
<dbReference type="eggNOG" id="ENOG502SMS4">
    <property type="taxonomic scope" value="Eukaryota"/>
</dbReference>
<dbReference type="Pfam" id="PF11951">
    <property type="entry name" value="Fungal_trans_2"/>
    <property type="match status" value="1"/>
</dbReference>
<dbReference type="InterPro" id="IPR021858">
    <property type="entry name" value="Fun_TF"/>
</dbReference>
<dbReference type="HOGENOM" id="CLU_009030_0_2_1"/>
<evidence type="ECO:0000313" key="3">
    <source>
        <dbReference type="EMBL" id="EAU31471.1"/>
    </source>
</evidence>
<dbReference type="SUPFAM" id="SSF51735">
    <property type="entry name" value="NAD(P)-binding Rossmann-fold domains"/>
    <property type="match status" value="1"/>
</dbReference>
<feature type="region of interest" description="Disordered" evidence="1">
    <location>
        <begin position="502"/>
        <end position="528"/>
    </location>
</feature>
<dbReference type="VEuPathDB" id="FungiDB:ATEG_08298"/>
<evidence type="ECO:0000313" key="4">
    <source>
        <dbReference type="Proteomes" id="UP000007963"/>
    </source>
</evidence>
<dbReference type="RefSeq" id="XP_001216919.1">
    <property type="nucleotide sequence ID" value="XM_001216919.1"/>
</dbReference>
<dbReference type="InterPro" id="IPR051783">
    <property type="entry name" value="NAD(P)-dependent_oxidoreduct"/>
</dbReference>
<proteinExistence type="predicted"/>
<dbReference type="GeneID" id="4353529"/>
<dbReference type="PANTHER" id="PTHR48079:SF8">
    <property type="entry name" value="NAD(P)-BINDING DOMAIN-CONTAINING PROTEIN"/>
    <property type="match status" value="1"/>
</dbReference>
<dbReference type="InterPro" id="IPR036291">
    <property type="entry name" value="NAD(P)-bd_dom_sf"/>
</dbReference>
<dbReference type="PANTHER" id="PTHR48079">
    <property type="entry name" value="PROTEIN YEEZ"/>
    <property type="match status" value="1"/>
</dbReference>
<dbReference type="EMBL" id="CH476605">
    <property type="protein sequence ID" value="EAU31471.1"/>
    <property type="molecule type" value="Genomic_DNA"/>
</dbReference>
<dbReference type="STRING" id="341663.Q0CDD6"/>
<sequence length="829" mass="90688">MTRILLTGASGYVGGDILHLLRSRHPEYKCSVLLRDSGKAASITNAYPDVRVVSGDLDSASLIEEEVRQADIIINAASSGHIKCVEAIGRGLATRSDSKPAHWIQISGASVHSIPDIVSCTFGESTDTIHSDMDGANELREFVRQNSAARAVDSYVLGFSTCKTALIFPPIIYGQGRGAIKQRSVQIPELSRVTLQKGKAIQVGKGESTWSNVYISDLSEIFVKLVEKAVEGQEGEFWNQDGIYFAGNAMLNFKTISQLVANAAHSLNLINSTEVKGVTASQADELTAKGSIFWGTNAKQNSQRARKLLGWVPQGPSLEEEIPTTVWPVKDFQMRFAGLSMSTAMGTELVAGSIDASLAEIDSRSRSPSRRCAGDIVVGPFGVLNFEMPSTERSATGGQPDPSQGPTVTATPVSADIAPTNLVATVATEFPVASPGLSALDSLAYMDDFLHWSDLLGLNPDKSGVSLSLDAGETFDFNLPPETSGPEGRVRNVPLFPVNQHHEHVRTSPPGPGAADQMPTPHHTPMKDTSTALTSLEDAPFLFKHFQDNVIPQMMAVPLGEKSPWKILNLPTAIVTYSDITFLGTRTTSHARLANLYGLMACSSIHLTLEPIRDLDKPVEYWRRIAERTYQQAKDHMQISLQCETREPKKAKYKDQLMAICGLIQFAVLSGQQQHARCLMVDAERLLRLRGLPKRRISQKARLLHHVYTWLRIVGESTYVLHDYTPSTSFLEALDTQFRTPPSMDTIAANGNPRLDDFLRLEAKNSDSDLNIDEPKDPDIGLHDIHLQDSRVFSETLYKQIYGIPETWLSLVSQTTRSMGDAPAAKCAA</sequence>
<dbReference type="OMA" id="ICALTEY"/>
<name>Q0CDD6_ASPTN</name>
<feature type="region of interest" description="Disordered" evidence="1">
    <location>
        <begin position="390"/>
        <end position="409"/>
    </location>
</feature>